<evidence type="ECO:0000313" key="2">
    <source>
        <dbReference type="Proteomes" id="UP001054252"/>
    </source>
</evidence>
<gene>
    <name evidence="1" type="ORF">SLEP1_g46141</name>
</gene>
<keyword evidence="2" id="KW-1185">Reference proteome</keyword>
<dbReference type="EMBL" id="BPVZ01000127">
    <property type="protein sequence ID" value="GKV38206.1"/>
    <property type="molecule type" value="Genomic_DNA"/>
</dbReference>
<protein>
    <submittedName>
        <fullName evidence="1">Uncharacterized protein</fullName>
    </submittedName>
</protein>
<proteinExistence type="predicted"/>
<comment type="caution">
    <text evidence="1">The sequence shown here is derived from an EMBL/GenBank/DDBJ whole genome shotgun (WGS) entry which is preliminary data.</text>
</comment>
<sequence length="41" mass="4593">MIQDSGAAVERGDDRIDSGAELRWRKWSERSRCGGGENGRK</sequence>
<evidence type="ECO:0000313" key="1">
    <source>
        <dbReference type="EMBL" id="GKV38206.1"/>
    </source>
</evidence>
<name>A0AAV5LLB2_9ROSI</name>
<organism evidence="1 2">
    <name type="scientific">Rubroshorea leprosula</name>
    <dbReference type="NCBI Taxonomy" id="152421"/>
    <lineage>
        <taxon>Eukaryota</taxon>
        <taxon>Viridiplantae</taxon>
        <taxon>Streptophyta</taxon>
        <taxon>Embryophyta</taxon>
        <taxon>Tracheophyta</taxon>
        <taxon>Spermatophyta</taxon>
        <taxon>Magnoliopsida</taxon>
        <taxon>eudicotyledons</taxon>
        <taxon>Gunneridae</taxon>
        <taxon>Pentapetalae</taxon>
        <taxon>rosids</taxon>
        <taxon>malvids</taxon>
        <taxon>Malvales</taxon>
        <taxon>Dipterocarpaceae</taxon>
        <taxon>Rubroshorea</taxon>
    </lineage>
</organism>
<dbReference type="Proteomes" id="UP001054252">
    <property type="component" value="Unassembled WGS sequence"/>
</dbReference>
<dbReference type="AlphaFoldDB" id="A0AAV5LLB2"/>
<accession>A0AAV5LLB2</accession>
<reference evidence="1 2" key="1">
    <citation type="journal article" date="2021" name="Commun. Biol.">
        <title>The genome of Shorea leprosula (Dipterocarpaceae) highlights the ecological relevance of drought in aseasonal tropical rainforests.</title>
        <authorList>
            <person name="Ng K.K.S."/>
            <person name="Kobayashi M.J."/>
            <person name="Fawcett J.A."/>
            <person name="Hatakeyama M."/>
            <person name="Paape T."/>
            <person name="Ng C.H."/>
            <person name="Ang C.C."/>
            <person name="Tnah L.H."/>
            <person name="Lee C.T."/>
            <person name="Nishiyama T."/>
            <person name="Sese J."/>
            <person name="O'Brien M.J."/>
            <person name="Copetti D."/>
            <person name="Mohd Noor M.I."/>
            <person name="Ong R.C."/>
            <person name="Putra M."/>
            <person name="Sireger I.Z."/>
            <person name="Indrioko S."/>
            <person name="Kosugi Y."/>
            <person name="Izuno A."/>
            <person name="Isagi Y."/>
            <person name="Lee S.L."/>
            <person name="Shimizu K.K."/>
        </authorList>
    </citation>
    <scope>NUCLEOTIDE SEQUENCE [LARGE SCALE GENOMIC DNA]</scope>
    <source>
        <strain evidence="1">214</strain>
    </source>
</reference>